<dbReference type="EMBL" id="JAAKDE010000013">
    <property type="protein sequence ID" value="MBA2133284.1"/>
    <property type="molecule type" value="Genomic_DNA"/>
</dbReference>
<keyword evidence="4 6" id="KW-1133">Transmembrane helix</keyword>
<dbReference type="GO" id="GO:0016020">
    <property type="term" value="C:membrane"/>
    <property type="evidence" value="ECO:0007669"/>
    <property type="project" value="UniProtKB-SubCell"/>
</dbReference>
<evidence type="ECO:0000256" key="4">
    <source>
        <dbReference type="ARBA" id="ARBA00022989"/>
    </source>
</evidence>
<feature type="transmembrane region" description="Helical" evidence="6">
    <location>
        <begin position="124"/>
        <end position="149"/>
    </location>
</feature>
<evidence type="ECO:0000259" key="7">
    <source>
        <dbReference type="Pfam" id="PF02683"/>
    </source>
</evidence>
<dbReference type="Proteomes" id="UP000657177">
    <property type="component" value="Unassembled WGS sequence"/>
</dbReference>
<comment type="subcellular location">
    <subcellularLocation>
        <location evidence="1">Membrane</location>
        <topology evidence="1">Multi-pass membrane protein</topology>
    </subcellularLocation>
</comment>
<evidence type="ECO:0000256" key="2">
    <source>
        <dbReference type="ARBA" id="ARBA00006143"/>
    </source>
</evidence>
<comment type="similarity">
    <text evidence="2">Belongs to the DsbD family.</text>
</comment>
<feature type="transmembrane region" description="Helical" evidence="6">
    <location>
        <begin position="83"/>
        <end position="103"/>
    </location>
</feature>
<dbReference type="GO" id="GO:0017004">
    <property type="term" value="P:cytochrome complex assembly"/>
    <property type="evidence" value="ECO:0007669"/>
    <property type="project" value="InterPro"/>
</dbReference>
<evidence type="ECO:0000256" key="1">
    <source>
        <dbReference type="ARBA" id="ARBA00004141"/>
    </source>
</evidence>
<proteinExistence type="inferred from homology"/>
<dbReference type="InterPro" id="IPR051790">
    <property type="entry name" value="Cytochrome_c-biogenesis_DsbD"/>
</dbReference>
<reference evidence="8" key="1">
    <citation type="submission" date="2020-06" db="EMBL/GenBank/DDBJ databases">
        <title>Novel chitinolytic bacterium.</title>
        <authorList>
            <person name="Ungkulpasvich U."/>
            <person name="Kosugi A."/>
            <person name="Uke A."/>
        </authorList>
    </citation>
    <scope>NUCLEOTIDE SEQUENCE</scope>
    <source>
        <strain evidence="8">UUS1-1</strain>
    </source>
</reference>
<keyword evidence="3 6" id="KW-0812">Transmembrane</keyword>
<protein>
    <submittedName>
        <fullName evidence="8">Cytochrome c biogenesis protein CcdA</fullName>
    </submittedName>
</protein>
<evidence type="ECO:0000313" key="8">
    <source>
        <dbReference type="EMBL" id="MBA2133284.1"/>
    </source>
</evidence>
<name>A0A8J6I235_9FIRM</name>
<keyword evidence="9" id="KW-1185">Reference proteome</keyword>
<evidence type="ECO:0000256" key="6">
    <source>
        <dbReference type="SAM" id="Phobius"/>
    </source>
</evidence>
<gene>
    <name evidence="8" type="ORF">G5B42_06980</name>
</gene>
<keyword evidence="5 6" id="KW-0472">Membrane</keyword>
<dbReference type="RefSeq" id="WP_181339735.1">
    <property type="nucleotide sequence ID" value="NZ_JAAKDE010000013.1"/>
</dbReference>
<sequence length="243" mass="26522">METPGFFLSFIAGLLSFFSPCVLAMAPGYLAVLTGALPTDEKHDQRLMVKAAATFILGFSLVFVLLGAAFSALGQYLSGLRVAFLKVGGGLLILLGLWQWGIFRFFPLQQEYRFQLKKPLAGVAGWLLAGITFAFGWTPCVGPILGMILTLAGSAGQITTGVLLLFVYALGLATPFFLMALAYRRFYLWSKKISRYTAIITFLSGLLLIVVGILLFTDRFTLLSIYLNKVLGGRSLENLLLPD</sequence>
<dbReference type="InterPro" id="IPR003834">
    <property type="entry name" value="Cyt_c_assmbl_TM_dom"/>
</dbReference>
<feature type="transmembrane region" description="Helical" evidence="6">
    <location>
        <begin position="6"/>
        <end position="32"/>
    </location>
</feature>
<organism evidence="8 9">
    <name type="scientific">Capillibacterium thermochitinicola</name>
    <dbReference type="NCBI Taxonomy" id="2699427"/>
    <lineage>
        <taxon>Bacteria</taxon>
        <taxon>Bacillati</taxon>
        <taxon>Bacillota</taxon>
        <taxon>Capillibacterium</taxon>
    </lineage>
</organism>
<feature type="domain" description="Cytochrome C biogenesis protein transmembrane" evidence="7">
    <location>
        <begin position="8"/>
        <end position="216"/>
    </location>
</feature>
<evidence type="ECO:0000313" key="9">
    <source>
        <dbReference type="Proteomes" id="UP000657177"/>
    </source>
</evidence>
<accession>A0A8J6I235</accession>
<evidence type="ECO:0000256" key="3">
    <source>
        <dbReference type="ARBA" id="ARBA00022692"/>
    </source>
</evidence>
<feature type="transmembrane region" description="Helical" evidence="6">
    <location>
        <begin position="161"/>
        <end position="183"/>
    </location>
</feature>
<feature type="transmembrane region" description="Helical" evidence="6">
    <location>
        <begin position="195"/>
        <end position="216"/>
    </location>
</feature>
<dbReference type="Pfam" id="PF02683">
    <property type="entry name" value="DsbD_TM"/>
    <property type="match status" value="1"/>
</dbReference>
<dbReference type="PANTHER" id="PTHR31272">
    <property type="entry name" value="CYTOCHROME C-TYPE BIOGENESIS PROTEIN HI_1454-RELATED"/>
    <property type="match status" value="1"/>
</dbReference>
<feature type="transmembrane region" description="Helical" evidence="6">
    <location>
        <begin position="53"/>
        <end position="77"/>
    </location>
</feature>
<comment type="caution">
    <text evidence="8">The sequence shown here is derived from an EMBL/GenBank/DDBJ whole genome shotgun (WGS) entry which is preliminary data.</text>
</comment>
<dbReference type="AlphaFoldDB" id="A0A8J6I235"/>
<evidence type="ECO:0000256" key="5">
    <source>
        <dbReference type="ARBA" id="ARBA00023136"/>
    </source>
</evidence>
<dbReference type="PANTHER" id="PTHR31272:SF4">
    <property type="entry name" value="CYTOCHROME C-TYPE BIOGENESIS PROTEIN HI_1454-RELATED"/>
    <property type="match status" value="1"/>
</dbReference>